<dbReference type="NCBIfam" id="TIGR02929">
    <property type="entry name" value="anfG_nitrog"/>
    <property type="match status" value="1"/>
</dbReference>
<comment type="catalytic activity">
    <reaction evidence="14">
        <text>N2 + 8 reduced [2Fe-2S]-[ferredoxin] + 16 ATP + 16 H2O = H2 + 8 oxidized [2Fe-2S]-[ferredoxin] + 2 NH4(+) + 16 ADP + 16 phosphate + 6 H(+)</text>
        <dbReference type="Rhea" id="RHEA:21448"/>
        <dbReference type="Rhea" id="RHEA-COMP:10000"/>
        <dbReference type="Rhea" id="RHEA-COMP:10001"/>
        <dbReference type="ChEBI" id="CHEBI:15377"/>
        <dbReference type="ChEBI" id="CHEBI:15378"/>
        <dbReference type="ChEBI" id="CHEBI:17997"/>
        <dbReference type="ChEBI" id="CHEBI:18276"/>
        <dbReference type="ChEBI" id="CHEBI:28938"/>
        <dbReference type="ChEBI" id="CHEBI:30616"/>
        <dbReference type="ChEBI" id="CHEBI:33737"/>
        <dbReference type="ChEBI" id="CHEBI:33738"/>
        <dbReference type="ChEBI" id="CHEBI:43474"/>
        <dbReference type="ChEBI" id="CHEBI:456216"/>
        <dbReference type="EC" id="1.18.6.1"/>
    </reaction>
</comment>
<dbReference type="InterPro" id="IPR014278">
    <property type="entry name" value="Nase_Fe-Fe_dsu"/>
</dbReference>
<evidence type="ECO:0000256" key="3">
    <source>
        <dbReference type="ARBA" id="ARBA00011515"/>
    </source>
</evidence>
<keyword evidence="16" id="KW-1185">Reference proteome</keyword>
<keyword evidence="11" id="KW-0411">Iron-sulfur</keyword>
<keyword evidence="8" id="KW-0067">ATP-binding</keyword>
<evidence type="ECO:0000256" key="9">
    <source>
        <dbReference type="ARBA" id="ARBA00023002"/>
    </source>
</evidence>
<dbReference type="InterPro" id="IPR004349">
    <property type="entry name" value="V/Nase_d_su"/>
</dbReference>
<reference evidence="15 16" key="1">
    <citation type="submission" date="2019-09" db="EMBL/GenBank/DDBJ databases">
        <title>Genome sequence of Rhodovastum atsumiense, a diverse member of the Acetobacteraceae family of non-sulfur purple photosynthetic bacteria.</title>
        <authorList>
            <person name="Meyer T."/>
            <person name="Kyndt J."/>
        </authorList>
    </citation>
    <scope>NUCLEOTIDE SEQUENCE [LARGE SCALE GENOMIC DNA]</scope>
    <source>
        <strain evidence="15 16">DSM 21279</strain>
    </source>
</reference>
<dbReference type="OrthoDB" id="198407at2"/>
<keyword evidence="12" id="KW-0535">Nitrogen fixation</keyword>
<dbReference type="EMBL" id="VWPK01000056">
    <property type="protein sequence ID" value="KAA5609209.1"/>
    <property type="molecule type" value="Genomic_DNA"/>
</dbReference>
<accession>A0A5M6IMW4</accession>
<evidence type="ECO:0000256" key="11">
    <source>
        <dbReference type="ARBA" id="ARBA00023014"/>
    </source>
</evidence>
<keyword evidence="6" id="KW-0479">Metal-binding</keyword>
<evidence type="ECO:0000313" key="15">
    <source>
        <dbReference type="EMBL" id="KAA5609209.1"/>
    </source>
</evidence>
<gene>
    <name evidence="15" type="primary">anfG</name>
    <name evidence="15" type="ORF">F1189_25280</name>
</gene>
<evidence type="ECO:0000313" key="16">
    <source>
        <dbReference type="Proteomes" id="UP000325255"/>
    </source>
</evidence>
<dbReference type="GO" id="GO:0005506">
    <property type="term" value="F:iron ion binding"/>
    <property type="evidence" value="ECO:0007669"/>
    <property type="project" value="InterPro"/>
</dbReference>
<evidence type="ECO:0000256" key="7">
    <source>
        <dbReference type="ARBA" id="ARBA00022741"/>
    </source>
</evidence>
<evidence type="ECO:0000256" key="12">
    <source>
        <dbReference type="ARBA" id="ARBA00023231"/>
    </source>
</evidence>
<name>A0A5M6IMW4_9PROT</name>
<evidence type="ECO:0000256" key="1">
    <source>
        <dbReference type="ARBA" id="ARBA00001915"/>
    </source>
</evidence>
<keyword evidence="10" id="KW-0408">Iron</keyword>
<comment type="cofactor">
    <cofactor evidence="1">
        <name>iron-sulfur cluster</name>
        <dbReference type="ChEBI" id="CHEBI:30408"/>
    </cofactor>
</comment>
<evidence type="ECO:0000256" key="8">
    <source>
        <dbReference type="ARBA" id="ARBA00022840"/>
    </source>
</evidence>
<dbReference type="GO" id="GO:0016163">
    <property type="term" value="F:nitrogenase activity"/>
    <property type="evidence" value="ECO:0007669"/>
    <property type="project" value="UniProtKB-EC"/>
</dbReference>
<evidence type="ECO:0000256" key="6">
    <source>
        <dbReference type="ARBA" id="ARBA00022723"/>
    </source>
</evidence>
<comment type="function">
    <text evidence="2">The key enzymatic reactions in nitrogen fixation are catalyzed by the nitrogenase complex, which has 2 components: the iron protein (component 2) and a component 1 which is either a molybdenum-iron protein, a vanadium-iron, or an iron-iron protein.</text>
</comment>
<sequence>MTHYDLPKERVELMVDHILKNCLWQFHSRSWDRKRQNAEILLKTRQILCGEPMATDTPADRCYMADAICLAEAYQEKFPWLADMDKEEIKLLIATLHERLDHLTIGGSLNEELNDQHY</sequence>
<evidence type="ECO:0000256" key="14">
    <source>
        <dbReference type="ARBA" id="ARBA00047967"/>
    </source>
</evidence>
<evidence type="ECO:0000256" key="2">
    <source>
        <dbReference type="ARBA" id="ARBA00004064"/>
    </source>
</evidence>
<evidence type="ECO:0000256" key="10">
    <source>
        <dbReference type="ARBA" id="ARBA00023004"/>
    </source>
</evidence>
<dbReference type="EC" id="1.18.6.1" evidence="4"/>
<evidence type="ECO:0000256" key="4">
    <source>
        <dbReference type="ARBA" id="ARBA00012773"/>
    </source>
</evidence>
<evidence type="ECO:0000256" key="5">
    <source>
        <dbReference type="ARBA" id="ARBA00015525"/>
    </source>
</evidence>
<comment type="caution">
    <text evidence="15">The sequence shown here is derived from an EMBL/GenBank/DDBJ whole genome shotgun (WGS) entry which is preliminary data.</text>
</comment>
<keyword evidence="9 15" id="KW-0560">Oxidoreductase</keyword>
<organism evidence="15 16">
    <name type="scientific">Rhodovastum atsumiense</name>
    <dbReference type="NCBI Taxonomy" id="504468"/>
    <lineage>
        <taxon>Bacteria</taxon>
        <taxon>Pseudomonadati</taxon>
        <taxon>Pseudomonadota</taxon>
        <taxon>Alphaproteobacteria</taxon>
        <taxon>Acetobacterales</taxon>
        <taxon>Acetobacteraceae</taxon>
        <taxon>Rhodovastum</taxon>
    </lineage>
</organism>
<evidence type="ECO:0000256" key="13">
    <source>
        <dbReference type="ARBA" id="ARBA00030899"/>
    </source>
</evidence>
<dbReference type="Proteomes" id="UP000325255">
    <property type="component" value="Unassembled WGS sequence"/>
</dbReference>
<dbReference type="AlphaFoldDB" id="A0A5M6IMW4"/>
<proteinExistence type="predicted"/>
<dbReference type="Pfam" id="PF03139">
    <property type="entry name" value="AnfG_VnfG"/>
    <property type="match status" value="1"/>
</dbReference>
<protein>
    <recommendedName>
        <fullName evidence="5">Nitrogenase iron-iron protein delta chain</fullName>
        <ecNumber evidence="4">1.18.6.1</ecNumber>
    </recommendedName>
    <alternativeName>
        <fullName evidence="13">Nitrogenase component I</fullName>
    </alternativeName>
</protein>
<dbReference type="GO" id="GO:0005524">
    <property type="term" value="F:ATP binding"/>
    <property type="evidence" value="ECO:0007669"/>
    <property type="project" value="UniProtKB-KW"/>
</dbReference>
<comment type="subunit">
    <text evidence="3">Hexamer of two alpha, two beta, and two delta chains.</text>
</comment>
<keyword evidence="7" id="KW-0547">Nucleotide-binding</keyword>
<dbReference type="GO" id="GO:0051536">
    <property type="term" value="F:iron-sulfur cluster binding"/>
    <property type="evidence" value="ECO:0007669"/>
    <property type="project" value="UniProtKB-KW"/>
</dbReference>
<dbReference type="RefSeq" id="WP_150044086.1">
    <property type="nucleotide sequence ID" value="NZ_OW485601.1"/>
</dbReference>